<dbReference type="AlphaFoldDB" id="A0A6J4PJ70"/>
<dbReference type="InterPro" id="IPR036291">
    <property type="entry name" value="NAD(P)-bd_dom_sf"/>
</dbReference>
<sequence>MRWRSLGRNTRRRTSRPCATLSTSRTSRAHLLALEAAEEGKPKIYNVGNGAGFTVNEVVETARRVTKKSIKAVRSPRRPGGPGGRRVLEREDTGGARSEARET</sequence>
<feature type="compositionally biased region" description="Basic and acidic residues" evidence="1">
    <location>
        <begin position="86"/>
        <end position="103"/>
    </location>
</feature>
<feature type="compositionally biased region" description="Basic residues" evidence="1">
    <location>
        <begin position="66"/>
        <end position="77"/>
    </location>
</feature>
<protein>
    <recommendedName>
        <fullName evidence="3">UDP-glucose 4-epimerase</fullName>
    </recommendedName>
</protein>
<proteinExistence type="predicted"/>
<name>A0A6J4PJ70_9ACTN</name>
<feature type="compositionally biased region" description="Basic residues" evidence="1">
    <location>
        <begin position="1"/>
        <end position="15"/>
    </location>
</feature>
<accession>A0A6J4PJ70</accession>
<gene>
    <name evidence="2" type="ORF">AVDCRST_MAG55-1659</name>
</gene>
<dbReference type="SUPFAM" id="SSF51735">
    <property type="entry name" value="NAD(P)-binding Rossmann-fold domains"/>
    <property type="match status" value="1"/>
</dbReference>
<reference evidence="2" key="1">
    <citation type="submission" date="2020-02" db="EMBL/GenBank/DDBJ databases">
        <authorList>
            <person name="Meier V. D."/>
        </authorList>
    </citation>
    <scope>NUCLEOTIDE SEQUENCE</scope>
    <source>
        <strain evidence="2">AVDCRST_MAG55</strain>
    </source>
</reference>
<organism evidence="2">
    <name type="scientific">uncultured Rubrobacteraceae bacterium</name>
    <dbReference type="NCBI Taxonomy" id="349277"/>
    <lineage>
        <taxon>Bacteria</taxon>
        <taxon>Bacillati</taxon>
        <taxon>Actinomycetota</taxon>
        <taxon>Rubrobacteria</taxon>
        <taxon>Rubrobacterales</taxon>
        <taxon>Rubrobacteraceae</taxon>
        <taxon>environmental samples</taxon>
    </lineage>
</organism>
<dbReference type="EMBL" id="CADCUZ010000071">
    <property type="protein sequence ID" value="CAA9416090.1"/>
    <property type="molecule type" value="Genomic_DNA"/>
</dbReference>
<dbReference type="Gene3D" id="3.40.50.720">
    <property type="entry name" value="NAD(P)-binding Rossmann-like Domain"/>
    <property type="match status" value="1"/>
</dbReference>
<feature type="region of interest" description="Disordered" evidence="1">
    <location>
        <begin position="66"/>
        <end position="103"/>
    </location>
</feature>
<feature type="region of interest" description="Disordered" evidence="1">
    <location>
        <begin position="1"/>
        <end position="25"/>
    </location>
</feature>
<evidence type="ECO:0000256" key="1">
    <source>
        <dbReference type="SAM" id="MobiDB-lite"/>
    </source>
</evidence>
<evidence type="ECO:0000313" key="2">
    <source>
        <dbReference type="EMBL" id="CAA9416090.1"/>
    </source>
</evidence>
<evidence type="ECO:0008006" key="3">
    <source>
        <dbReference type="Google" id="ProtNLM"/>
    </source>
</evidence>
<dbReference type="Gene3D" id="3.90.25.10">
    <property type="entry name" value="UDP-galactose 4-epimerase, domain 1"/>
    <property type="match status" value="1"/>
</dbReference>